<dbReference type="InterPro" id="IPR025521">
    <property type="entry name" value="Neprosin_propep"/>
</dbReference>
<evidence type="ECO:0000313" key="2">
    <source>
        <dbReference type="EMBL" id="KAL3516631.1"/>
    </source>
</evidence>
<dbReference type="PROSITE" id="PS52045">
    <property type="entry name" value="NEPROSIN_PEP_CD"/>
    <property type="match status" value="1"/>
</dbReference>
<evidence type="ECO:0000313" key="3">
    <source>
        <dbReference type="Proteomes" id="UP001630127"/>
    </source>
</evidence>
<dbReference type="Pfam" id="PF14365">
    <property type="entry name" value="Neprosin_AP"/>
    <property type="match status" value="1"/>
</dbReference>
<proteinExistence type="predicted"/>
<dbReference type="PANTHER" id="PTHR31589:SF24">
    <property type="entry name" value="OS07G0205500 PROTEIN"/>
    <property type="match status" value="1"/>
</dbReference>
<feature type="domain" description="Neprosin PEP catalytic" evidence="1">
    <location>
        <begin position="67"/>
        <end position="318"/>
    </location>
</feature>
<dbReference type="PANTHER" id="PTHR31589">
    <property type="entry name" value="PROTEIN, PUTATIVE (DUF239)-RELATED-RELATED"/>
    <property type="match status" value="1"/>
</dbReference>
<dbReference type="EMBL" id="JBJUIK010000010">
    <property type="protein sequence ID" value="KAL3516631.1"/>
    <property type="molecule type" value="Genomic_DNA"/>
</dbReference>
<gene>
    <name evidence="2" type="ORF">ACH5RR_023533</name>
</gene>
<evidence type="ECO:0000259" key="1">
    <source>
        <dbReference type="PROSITE" id="PS52045"/>
    </source>
</evidence>
<dbReference type="Pfam" id="PF03080">
    <property type="entry name" value="Neprosin"/>
    <property type="match status" value="1"/>
</dbReference>
<reference evidence="2 3" key="1">
    <citation type="submission" date="2024-11" db="EMBL/GenBank/DDBJ databases">
        <title>A near-complete genome assembly of Cinchona calisaya.</title>
        <authorList>
            <person name="Lian D.C."/>
            <person name="Zhao X.W."/>
            <person name="Wei L."/>
        </authorList>
    </citation>
    <scope>NUCLEOTIDE SEQUENCE [LARGE SCALE GENOMIC DNA]</scope>
    <source>
        <tissue evidence="2">Nenye</tissue>
    </source>
</reference>
<dbReference type="Gene3D" id="3.90.1320.10">
    <property type="entry name" value="Outer-capsid protein sigma 3, large lobe"/>
    <property type="match status" value="1"/>
</dbReference>
<dbReference type="InterPro" id="IPR053168">
    <property type="entry name" value="Glutamic_endopeptidase"/>
</dbReference>
<dbReference type="AlphaFoldDB" id="A0ABD2ZAX8"/>
<name>A0ABD2ZAX8_9GENT</name>
<comment type="caution">
    <text evidence="2">The sequence shown here is derived from an EMBL/GenBank/DDBJ whole genome shotgun (WGS) entry which is preliminary data.</text>
</comment>
<protein>
    <recommendedName>
        <fullName evidence="1">Neprosin PEP catalytic domain-containing protein</fullName>
    </recommendedName>
</protein>
<organism evidence="2 3">
    <name type="scientific">Cinchona calisaya</name>
    <dbReference type="NCBI Taxonomy" id="153742"/>
    <lineage>
        <taxon>Eukaryota</taxon>
        <taxon>Viridiplantae</taxon>
        <taxon>Streptophyta</taxon>
        <taxon>Embryophyta</taxon>
        <taxon>Tracheophyta</taxon>
        <taxon>Spermatophyta</taxon>
        <taxon>Magnoliopsida</taxon>
        <taxon>eudicotyledons</taxon>
        <taxon>Gunneridae</taxon>
        <taxon>Pentapetalae</taxon>
        <taxon>asterids</taxon>
        <taxon>lamiids</taxon>
        <taxon>Gentianales</taxon>
        <taxon>Rubiaceae</taxon>
        <taxon>Cinchonoideae</taxon>
        <taxon>Cinchoneae</taxon>
        <taxon>Cinchona</taxon>
    </lineage>
</organism>
<accession>A0ABD2ZAX8</accession>
<dbReference type="InterPro" id="IPR004314">
    <property type="entry name" value="Neprosin"/>
</dbReference>
<sequence length="318" mass="36295">MFNFEAHSKKDRKPITQLWQLNGECPDATIPIRRTKREDSMRKNTIKKYGTKKFNIIPYPSLPDIKFANQVGLEHVIAFVEDKFYGAKGTINVWKPQIQIQDECSLSGIWLLGGSDTGLNSIQAGWMVYPKLFGDNNTRFFIYWTRDGYNSTGCYNLQCSGFVQVTKQMALGAAIKPISIYHGSQSDFTLTVWKDERQKVWWLRFQDTIIGYWPTSIFTYLGDRASVVEWGGLVTNTNLNGQHTTTQMGSGHFAEEWFRGASYFRNLEIIEQTSNIRSANGLGNVVDKPKCYNLKFGNSEDWGNFFYYGGPGKNPNCP</sequence>
<dbReference type="Proteomes" id="UP001630127">
    <property type="component" value="Unassembled WGS sequence"/>
</dbReference>
<keyword evidence="3" id="KW-1185">Reference proteome</keyword>